<dbReference type="GO" id="GO:1904263">
    <property type="term" value="P:positive regulation of TORC1 signaling"/>
    <property type="evidence" value="ECO:0007669"/>
    <property type="project" value="TreeGrafter"/>
</dbReference>
<evidence type="ECO:0000259" key="1">
    <source>
        <dbReference type="Pfam" id="PF17034"/>
    </source>
</evidence>
<dbReference type="InterPro" id="IPR036322">
    <property type="entry name" value="WD40_repeat_dom_sf"/>
</dbReference>
<dbReference type="GO" id="GO:0005737">
    <property type="term" value="C:cytoplasm"/>
    <property type="evidence" value="ECO:0007669"/>
    <property type="project" value="TreeGrafter"/>
</dbReference>
<sequence length="938" mass="107151">MAPKVSKIKWSNSFPGIISIVYAEYPTLVFLYDSSLLTTPGKFYEMDPNREHGSVQYFNDAIACMDWGYNKCENCLALGFANGDVIVRLCKGGIFKEEVYKKIHDSQSQSCICLSWRAVQNHVAVGYVKDENNYCIDIHDVSNHSLVIPTIACSRVIITLHWVERKSAKDRDRNAAPSRTQSKHYNYMVLGGSKERIEDTPDLLLVGYENYIQVMAIQSSSHQILYSVAMPYCRLATINSQLAVVCEYKSLSPSFIPDSATRQHVDIEYETPFLPPPKSPRGVSFDFRDASFMSKKKENDSSAAKAKEVGAPSFGKNAFVYDIDYSGKLEMKLSFLHTMSSILKLSWFSKQELFIADSRGYVIVNTWTGEVLRYVFPNHDSRVIQCAIDKLEHPIITRVIVYMENKSLFWDTIVPVLYRCMNFANNHLLCVSKDTTSFDWEDTRALVGDDVFDVVLKRSGQSYGRDVATTVQVCAEEFFASRTNTHTDLFFFWRAFLLLSQLEDEENAIPTVASMGSQLHTLRRVARESPWIQKGIIEVLGTCSTGNREEKCGRIRVYMQEKKERLVKKMLEAYNGFAEMREKMMDGQHGGNSPDFRHVLILVVQCKFEEAIMFINKVASSMTPEVRDPKATSEIDRLLVICNILTSISSKGDLKLIESNIMFQLNYYIKEVTPIMFKILHFLLMYIRYNADINYTRIREQNDHAIIEYLEVTNTGCFMAFEDLLVVLRYLSFATMMEYLKELGRKCVCEGYLVGLVLKGMGSSSIQQLLQHFVNRTSDVQTVSVLALYNYNVYKESELWIKNYLDLLSQASLFCERCALESRIYAQYGEIITNQDEHSERFIPGVIVCPNCNTKILPLNTNTSSWKAQSLKTPVCVTCQRELFTCSLCSLPVRQESSDWLVWCSSCHHGGHYAHITQWFASHDECPVNGCCCHCSEL</sequence>
<dbReference type="SUPFAM" id="SSF50978">
    <property type="entry name" value="WD40 repeat-like"/>
    <property type="match status" value="1"/>
</dbReference>
<dbReference type="GO" id="GO:0034198">
    <property type="term" value="P:cellular response to amino acid starvation"/>
    <property type="evidence" value="ECO:0007669"/>
    <property type="project" value="TreeGrafter"/>
</dbReference>
<dbReference type="OrthoDB" id="311712at2759"/>
<dbReference type="Proteomes" id="UP000078348">
    <property type="component" value="Unassembled WGS sequence"/>
</dbReference>
<name>A0A196SNS9_BLAHN</name>
<dbReference type="Pfam" id="PF17034">
    <property type="entry name" value="zinc_ribbon_16"/>
    <property type="match status" value="1"/>
</dbReference>
<keyword evidence="3" id="KW-1185">Reference proteome</keyword>
<dbReference type="InterPro" id="IPR031488">
    <property type="entry name" value="Zn_ribbon_mio"/>
</dbReference>
<organism evidence="2 3">
    <name type="scientific">Blastocystis sp. subtype 1 (strain ATCC 50177 / NandII)</name>
    <dbReference type="NCBI Taxonomy" id="478820"/>
    <lineage>
        <taxon>Eukaryota</taxon>
        <taxon>Sar</taxon>
        <taxon>Stramenopiles</taxon>
        <taxon>Bigyra</taxon>
        <taxon>Opalozoa</taxon>
        <taxon>Opalinata</taxon>
        <taxon>Blastocystidae</taxon>
        <taxon>Blastocystis</taxon>
    </lineage>
</organism>
<proteinExistence type="predicted"/>
<gene>
    <name evidence="2" type="ORF">AV274_0403</name>
</gene>
<evidence type="ECO:0000313" key="2">
    <source>
        <dbReference type="EMBL" id="OAO17847.1"/>
    </source>
</evidence>
<reference evidence="2 3" key="1">
    <citation type="submission" date="2016-05" db="EMBL/GenBank/DDBJ databases">
        <title>Nuclear genome of Blastocystis sp. subtype 1 NandII.</title>
        <authorList>
            <person name="Gentekaki E."/>
            <person name="Curtis B."/>
            <person name="Stairs C."/>
            <person name="Eme L."/>
            <person name="Herman E."/>
            <person name="Klimes V."/>
            <person name="Arias M.C."/>
            <person name="Elias M."/>
            <person name="Hilliou F."/>
            <person name="Klute M."/>
            <person name="Malik S.-B."/>
            <person name="Pightling A."/>
            <person name="Rachubinski R."/>
            <person name="Salas D."/>
            <person name="Schlacht A."/>
            <person name="Suga H."/>
            <person name="Archibald J."/>
            <person name="Ball S.G."/>
            <person name="Clark G."/>
            <person name="Dacks J."/>
            <person name="Van Der Giezen M."/>
            <person name="Tsaousis A."/>
            <person name="Roger A."/>
        </authorList>
    </citation>
    <scope>NUCLEOTIDE SEQUENCE [LARGE SCALE GENOMIC DNA]</scope>
    <source>
        <strain evidence="3">ATCC 50177 / NandII</strain>
    </source>
</reference>
<feature type="domain" description="GATOR2 complex protein MIO zinc-ribbon like" evidence="1">
    <location>
        <begin position="897"/>
        <end position="937"/>
    </location>
</feature>
<dbReference type="AlphaFoldDB" id="A0A196SNS9"/>
<dbReference type="InterPro" id="IPR037593">
    <property type="entry name" value="MIOS/Sea4"/>
</dbReference>
<dbReference type="EMBL" id="LXWW01000015">
    <property type="protein sequence ID" value="OAO17847.1"/>
    <property type="molecule type" value="Genomic_DNA"/>
</dbReference>
<evidence type="ECO:0000313" key="3">
    <source>
        <dbReference type="Proteomes" id="UP000078348"/>
    </source>
</evidence>
<dbReference type="PANTHER" id="PTHR16453:SF9">
    <property type="entry name" value="GATOR COMPLEX PROTEIN MIOS"/>
    <property type="match status" value="1"/>
</dbReference>
<comment type="caution">
    <text evidence="2">The sequence shown here is derived from an EMBL/GenBank/DDBJ whole genome shotgun (WGS) entry which is preliminary data.</text>
</comment>
<dbReference type="STRING" id="478820.A0A196SNS9"/>
<dbReference type="CDD" id="cd16691">
    <property type="entry name" value="mRING-H2-C3H3C2_Mio"/>
    <property type="match status" value="1"/>
</dbReference>
<accession>A0A196SNS9</accession>
<protein>
    <recommendedName>
        <fullName evidence="1">GATOR2 complex protein MIO zinc-ribbon like domain-containing protein</fullName>
    </recommendedName>
</protein>
<dbReference type="PANTHER" id="PTHR16453">
    <property type="entry name" value="WD40 DOMAIN-CONTAINING PROTEIN MIO FAMILY MEMBER"/>
    <property type="match status" value="1"/>
</dbReference>